<protein>
    <submittedName>
        <fullName evidence="2">Uncharacterized protein</fullName>
    </submittedName>
</protein>
<feature type="region of interest" description="Disordered" evidence="1">
    <location>
        <begin position="48"/>
        <end position="69"/>
    </location>
</feature>
<evidence type="ECO:0000313" key="2">
    <source>
        <dbReference type="EMBL" id="KAJ6832159.1"/>
    </source>
</evidence>
<organism evidence="2 3">
    <name type="scientific">Iris pallida</name>
    <name type="common">Sweet iris</name>
    <dbReference type="NCBI Taxonomy" id="29817"/>
    <lineage>
        <taxon>Eukaryota</taxon>
        <taxon>Viridiplantae</taxon>
        <taxon>Streptophyta</taxon>
        <taxon>Embryophyta</taxon>
        <taxon>Tracheophyta</taxon>
        <taxon>Spermatophyta</taxon>
        <taxon>Magnoliopsida</taxon>
        <taxon>Liliopsida</taxon>
        <taxon>Asparagales</taxon>
        <taxon>Iridaceae</taxon>
        <taxon>Iridoideae</taxon>
        <taxon>Irideae</taxon>
        <taxon>Iris</taxon>
    </lineage>
</organism>
<feature type="compositionally biased region" description="Polar residues" evidence="1">
    <location>
        <begin position="99"/>
        <end position="119"/>
    </location>
</feature>
<feature type="compositionally biased region" description="Low complexity" evidence="1">
    <location>
        <begin position="51"/>
        <end position="60"/>
    </location>
</feature>
<evidence type="ECO:0000313" key="3">
    <source>
        <dbReference type="Proteomes" id="UP001140949"/>
    </source>
</evidence>
<reference evidence="2" key="2">
    <citation type="submission" date="2023-04" db="EMBL/GenBank/DDBJ databases">
        <authorList>
            <person name="Bruccoleri R.E."/>
            <person name="Oakeley E.J."/>
            <person name="Faust A.-M."/>
            <person name="Dessus-Babus S."/>
            <person name="Altorfer M."/>
            <person name="Burckhardt D."/>
            <person name="Oertli M."/>
            <person name="Naumann U."/>
            <person name="Petersen F."/>
            <person name="Wong J."/>
        </authorList>
    </citation>
    <scope>NUCLEOTIDE SEQUENCE</scope>
    <source>
        <strain evidence="2">GSM-AAB239-AS_SAM_17_03QT</strain>
        <tissue evidence="2">Leaf</tissue>
    </source>
</reference>
<keyword evidence="3" id="KW-1185">Reference proteome</keyword>
<gene>
    <name evidence="2" type="ORF">M6B38_345850</name>
</gene>
<evidence type="ECO:0000256" key="1">
    <source>
        <dbReference type="SAM" id="MobiDB-lite"/>
    </source>
</evidence>
<dbReference type="AlphaFoldDB" id="A0AAX6GTV0"/>
<dbReference type="Proteomes" id="UP001140949">
    <property type="component" value="Unassembled WGS sequence"/>
</dbReference>
<dbReference type="EMBL" id="JANAVB010016197">
    <property type="protein sequence ID" value="KAJ6832159.1"/>
    <property type="molecule type" value="Genomic_DNA"/>
</dbReference>
<feature type="region of interest" description="Disordered" evidence="1">
    <location>
        <begin position="99"/>
        <end position="121"/>
    </location>
</feature>
<proteinExistence type="predicted"/>
<feature type="region of interest" description="Disordered" evidence="1">
    <location>
        <begin position="228"/>
        <end position="262"/>
    </location>
</feature>
<feature type="compositionally biased region" description="Pro residues" evidence="1">
    <location>
        <begin position="238"/>
        <end position="255"/>
    </location>
</feature>
<name>A0AAX6GTV0_IRIPA</name>
<reference evidence="2" key="1">
    <citation type="journal article" date="2023" name="GigaByte">
        <title>Genome assembly of the bearded iris, Iris pallida Lam.</title>
        <authorList>
            <person name="Bruccoleri R.E."/>
            <person name="Oakeley E.J."/>
            <person name="Faust A.M.E."/>
            <person name="Altorfer M."/>
            <person name="Dessus-Babus S."/>
            <person name="Burckhardt D."/>
            <person name="Oertli M."/>
            <person name="Naumann U."/>
            <person name="Petersen F."/>
            <person name="Wong J."/>
        </authorList>
    </citation>
    <scope>NUCLEOTIDE SEQUENCE</scope>
    <source>
        <strain evidence="2">GSM-AAB239-AS_SAM_17_03QT</strain>
    </source>
</reference>
<sequence>MTEHFRRLVRKVGNADMVTVFLATHRRGADLIDERAEQTYAEYQRLRERAAASAPDAGEAGTSSQPTQALSEDELWIAAAGGLHRGTYYGTGSYGPLVATQSSRTSPASVHGPQPSQESARVHQMMESLRDDLLRRIEEQSQYPTDDPALLARLDALDRGIMDLMETTERTERTVGGLERTVTELQTGQMTMAERMRLTQESMVESIGRMLSIMDSYHQRLAALERAGVPGAPSSSSTPPPPLPSSSTPTPPTSLPPSVSISREEYELFLSLRRGGAPSVPDS</sequence>
<accession>A0AAX6GTV0</accession>
<comment type="caution">
    <text evidence="2">The sequence shown here is derived from an EMBL/GenBank/DDBJ whole genome shotgun (WGS) entry which is preliminary data.</text>
</comment>